<dbReference type="InterPro" id="IPR036388">
    <property type="entry name" value="WH-like_DNA-bd_sf"/>
</dbReference>
<name>A0ABV3PVN9_9HYPH</name>
<dbReference type="InterPro" id="IPR005471">
    <property type="entry name" value="Tscrpt_reg_IclR_N"/>
</dbReference>
<evidence type="ECO:0000313" key="3">
    <source>
        <dbReference type="Proteomes" id="UP001555786"/>
    </source>
</evidence>
<comment type="caution">
    <text evidence="2">The sequence shown here is derived from an EMBL/GenBank/DDBJ whole genome shotgun (WGS) entry which is preliminary data.</text>
</comment>
<dbReference type="RefSeq" id="WP_311940288.1">
    <property type="nucleotide sequence ID" value="NZ_JAVSCS010000027.1"/>
</dbReference>
<dbReference type="Pfam" id="PF09339">
    <property type="entry name" value="HTH_IclR"/>
    <property type="match status" value="1"/>
</dbReference>
<sequence length="117" mass="12379">MDSIAGTAQRLWELGGHENGDAGRGTPALLNGGYEISAGHGCVQAVLRAVSILKCIAQDPHGMTLREIVRVTNLAPSTAHRLLTTLQSEGFVQFKPEASRWLVGHGAHLVGVAFLAQ</sequence>
<evidence type="ECO:0000259" key="1">
    <source>
        <dbReference type="PROSITE" id="PS51077"/>
    </source>
</evidence>
<evidence type="ECO:0000313" key="2">
    <source>
        <dbReference type="EMBL" id="MEW9309715.1"/>
    </source>
</evidence>
<organism evidence="2 3">
    <name type="scientific">Labrys neptuniae</name>
    <dbReference type="NCBI Taxonomy" id="376174"/>
    <lineage>
        <taxon>Bacteria</taxon>
        <taxon>Pseudomonadati</taxon>
        <taxon>Pseudomonadota</taxon>
        <taxon>Alphaproteobacteria</taxon>
        <taxon>Hyphomicrobiales</taxon>
        <taxon>Xanthobacteraceae</taxon>
        <taxon>Labrys</taxon>
    </lineage>
</organism>
<dbReference type="SMART" id="SM00346">
    <property type="entry name" value="HTH_ICLR"/>
    <property type="match status" value="1"/>
</dbReference>
<protein>
    <submittedName>
        <fullName evidence="2">Helix-turn-helix domain-containing protein</fullName>
    </submittedName>
</protein>
<dbReference type="EMBL" id="JBFNQD010000017">
    <property type="protein sequence ID" value="MEW9309715.1"/>
    <property type="molecule type" value="Genomic_DNA"/>
</dbReference>
<gene>
    <name evidence="2" type="ORF">ABXS05_29450</name>
</gene>
<dbReference type="InterPro" id="IPR050707">
    <property type="entry name" value="HTH_MetabolicPath_Reg"/>
</dbReference>
<dbReference type="Proteomes" id="UP001555786">
    <property type="component" value="Unassembled WGS sequence"/>
</dbReference>
<dbReference type="PANTHER" id="PTHR30136">
    <property type="entry name" value="HELIX-TURN-HELIX TRANSCRIPTIONAL REGULATOR, ICLR FAMILY"/>
    <property type="match status" value="1"/>
</dbReference>
<dbReference type="SUPFAM" id="SSF46785">
    <property type="entry name" value="Winged helix' DNA-binding domain"/>
    <property type="match status" value="1"/>
</dbReference>
<proteinExistence type="predicted"/>
<accession>A0ABV3PVN9</accession>
<reference evidence="2 3" key="1">
    <citation type="submission" date="2024-07" db="EMBL/GenBank/DDBJ databases">
        <title>Description of Labrys sedimenti sp. nov., isolated from a diclofenac-degrading enrichment culture.</title>
        <authorList>
            <person name="Tancsics A."/>
            <person name="Csepanyi A."/>
        </authorList>
    </citation>
    <scope>NUCLEOTIDE SEQUENCE [LARGE SCALE GENOMIC DNA]</scope>
    <source>
        <strain evidence="2 3">LMG 23578</strain>
    </source>
</reference>
<dbReference type="Gene3D" id="1.10.10.10">
    <property type="entry name" value="Winged helix-like DNA-binding domain superfamily/Winged helix DNA-binding domain"/>
    <property type="match status" value="1"/>
</dbReference>
<dbReference type="PROSITE" id="PS51077">
    <property type="entry name" value="HTH_ICLR"/>
    <property type="match status" value="1"/>
</dbReference>
<keyword evidence="3" id="KW-1185">Reference proteome</keyword>
<dbReference type="InterPro" id="IPR036390">
    <property type="entry name" value="WH_DNA-bd_sf"/>
</dbReference>
<dbReference type="PANTHER" id="PTHR30136:SF24">
    <property type="entry name" value="HTH-TYPE TRANSCRIPTIONAL REPRESSOR ALLR"/>
    <property type="match status" value="1"/>
</dbReference>
<feature type="domain" description="HTH iclR-type" evidence="1">
    <location>
        <begin position="43"/>
        <end position="105"/>
    </location>
</feature>